<comment type="caution">
    <text evidence="3">The sequence shown here is derived from an EMBL/GenBank/DDBJ whole genome shotgun (WGS) entry which is preliminary data.</text>
</comment>
<evidence type="ECO:0000313" key="3">
    <source>
        <dbReference type="EMBL" id="GMF44070.1"/>
    </source>
</evidence>
<proteinExistence type="predicted"/>
<dbReference type="OrthoDB" id="104300at2759"/>
<sequence length="217" mass="24653">MLLADSTGAQYAPFLVLKQQPSRVPATAVNKKQHHGFGRGLGPRMLKMQAATGMPIYGNSKCWWNASLSIEFLRFHFGQRETMEDPILLLWDEFSGHWTEEVEACARDLSVLLLKVPGNYTFVCQPADIAWMRPLKLQMRAQWISDMEEQFRKRQASSSKFALKAPKRETVIGWLYASWNALARSTIVGGFQKIGVPSDQRARPPDQNGGFTRSYKM</sequence>
<name>A0A9W6XRR0_9STRA</name>
<protein>
    <submittedName>
        <fullName evidence="3">Unnamed protein product</fullName>
    </submittedName>
</protein>
<organism evidence="3 4">
    <name type="scientific">Phytophthora lilii</name>
    <dbReference type="NCBI Taxonomy" id="2077276"/>
    <lineage>
        <taxon>Eukaryota</taxon>
        <taxon>Sar</taxon>
        <taxon>Stramenopiles</taxon>
        <taxon>Oomycota</taxon>
        <taxon>Peronosporomycetes</taxon>
        <taxon>Peronosporales</taxon>
        <taxon>Peronosporaceae</taxon>
        <taxon>Phytophthora</taxon>
    </lineage>
</organism>
<reference evidence="3" key="1">
    <citation type="submission" date="2023-04" db="EMBL/GenBank/DDBJ databases">
        <title>Phytophthora lilii NBRC 32176.</title>
        <authorList>
            <person name="Ichikawa N."/>
            <person name="Sato H."/>
            <person name="Tonouchi N."/>
        </authorList>
    </citation>
    <scope>NUCLEOTIDE SEQUENCE</scope>
    <source>
        <strain evidence="3">NBRC 32176</strain>
    </source>
</reference>
<gene>
    <name evidence="3" type="ORF">Plil01_001691200</name>
</gene>
<feature type="domain" description="DDE-1" evidence="2">
    <location>
        <begin position="43"/>
        <end position="191"/>
    </location>
</feature>
<dbReference type="InterPro" id="IPR004875">
    <property type="entry name" value="DDE_SF_endonuclease_dom"/>
</dbReference>
<dbReference type="GO" id="GO:0003676">
    <property type="term" value="F:nucleic acid binding"/>
    <property type="evidence" value="ECO:0007669"/>
    <property type="project" value="InterPro"/>
</dbReference>
<accession>A0A9W6XRR0</accession>
<evidence type="ECO:0000313" key="4">
    <source>
        <dbReference type="Proteomes" id="UP001165083"/>
    </source>
</evidence>
<evidence type="ECO:0000256" key="1">
    <source>
        <dbReference type="SAM" id="MobiDB-lite"/>
    </source>
</evidence>
<keyword evidence="4" id="KW-1185">Reference proteome</keyword>
<dbReference type="EMBL" id="BSXW01002863">
    <property type="protein sequence ID" value="GMF44070.1"/>
    <property type="molecule type" value="Genomic_DNA"/>
</dbReference>
<feature type="region of interest" description="Disordered" evidence="1">
    <location>
        <begin position="196"/>
        <end position="217"/>
    </location>
</feature>
<dbReference type="Pfam" id="PF03184">
    <property type="entry name" value="DDE_1"/>
    <property type="match status" value="1"/>
</dbReference>
<dbReference type="AlphaFoldDB" id="A0A9W6XRR0"/>
<dbReference type="Proteomes" id="UP001165083">
    <property type="component" value="Unassembled WGS sequence"/>
</dbReference>
<evidence type="ECO:0000259" key="2">
    <source>
        <dbReference type="Pfam" id="PF03184"/>
    </source>
</evidence>